<feature type="region of interest" description="Disordered" evidence="6">
    <location>
        <begin position="1"/>
        <end position="49"/>
    </location>
</feature>
<evidence type="ECO:0000256" key="6">
    <source>
        <dbReference type="SAM" id="MobiDB-lite"/>
    </source>
</evidence>
<dbReference type="PROSITE" id="PS00028">
    <property type="entry name" value="ZINC_FINGER_C2H2_1"/>
    <property type="match status" value="4"/>
</dbReference>
<dbReference type="FunFam" id="3.30.160.60:FF:000759">
    <property type="entry name" value="zinc finger protein 16"/>
    <property type="match status" value="1"/>
</dbReference>
<feature type="region of interest" description="Disordered" evidence="6">
    <location>
        <begin position="135"/>
        <end position="154"/>
    </location>
</feature>
<evidence type="ECO:0000313" key="8">
    <source>
        <dbReference type="EMBL" id="OCT75270.1"/>
    </source>
</evidence>
<dbReference type="InterPro" id="IPR013087">
    <property type="entry name" value="Znf_C2H2_type"/>
</dbReference>
<feature type="domain" description="C2H2-type" evidence="7">
    <location>
        <begin position="300"/>
        <end position="327"/>
    </location>
</feature>
<dbReference type="GO" id="GO:0000977">
    <property type="term" value="F:RNA polymerase II transcription regulatory region sequence-specific DNA binding"/>
    <property type="evidence" value="ECO:0007669"/>
    <property type="project" value="TreeGrafter"/>
</dbReference>
<dbReference type="SMART" id="SM00355">
    <property type="entry name" value="ZnF_C2H2"/>
    <property type="match status" value="5"/>
</dbReference>
<keyword evidence="4" id="KW-0862">Zinc</keyword>
<evidence type="ECO:0000256" key="3">
    <source>
        <dbReference type="ARBA" id="ARBA00022771"/>
    </source>
</evidence>
<name>A0A974CM67_XENLA</name>
<evidence type="ECO:0000259" key="7">
    <source>
        <dbReference type="PROSITE" id="PS50157"/>
    </source>
</evidence>
<gene>
    <name evidence="8" type="ORF">XELAEV_18030448mg</name>
</gene>
<dbReference type="GO" id="GO:0032502">
    <property type="term" value="P:developmental process"/>
    <property type="evidence" value="ECO:0007669"/>
    <property type="project" value="UniProtKB-ARBA"/>
</dbReference>
<dbReference type="Proteomes" id="UP000694892">
    <property type="component" value="Chromosome 6L"/>
</dbReference>
<dbReference type="AlphaFoldDB" id="A0A974CM67"/>
<proteinExistence type="predicted"/>
<dbReference type="EMBL" id="CM004476">
    <property type="protein sequence ID" value="OCT75270.1"/>
    <property type="molecule type" value="Genomic_DNA"/>
</dbReference>
<dbReference type="PANTHER" id="PTHR24381:SF436">
    <property type="entry name" value="ZINC FINGER PROTEIN 768"/>
    <property type="match status" value="1"/>
</dbReference>
<feature type="domain" description="C2H2-type" evidence="7">
    <location>
        <begin position="260"/>
        <end position="288"/>
    </location>
</feature>
<dbReference type="SUPFAM" id="SSF57667">
    <property type="entry name" value="beta-beta-alpha zinc fingers"/>
    <property type="match status" value="3"/>
</dbReference>
<sequence length="409" mass="45134">MPLSPQQLLLDGRTPHTAHHPQGGKRSGEKLFSAPAGEESSAKHANPDTSAIEPASINAQSVITDSPPPELQQVQVFAIHFPVSYSNQCMVARVCWTLATRWLKLQTEELPNKKLNSSKTTSVPKVEPEIIQIQIKEEPPESEDRPNPMGSANGEIFQQVNTESENTNPLYTARNDTKSMARAVTWLHDEGSRDPEANRLWLRHKSLADMTDGSEILDTATGPLPGALPGLIQHKAPTNAESESDTSKEEGTASAEVLGYICGKCGKCFSVTSDLITHHCSLNWNEDPAISHKQPELKNFNCKFCGKFCSTKYALQIHEFVHTGEKPYQCSECGKCFAQRSNLNSHRKTHTGVKPFKCTECGRHFLKKSNLQSHQKLHGENPFTCPECGAGFSTKSSLKKHKQTHTESA</sequence>
<feature type="compositionally biased region" description="Basic and acidic residues" evidence="6">
    <location>
        <begin position="135"/>
        <end position="146"/>
    </location>
</feature>
<dbReference type="FunFam" id="3.30.160.60:FF:002907">
    <property type="match status" value="1"/>
</dbReference>
<dbReference type="Gene3D" id="3.30.160.60">
    <property type="entry name" value="Classic Zinc Finger"/>
    <property type="match status" value="4"/>
</dbReference>
<organism evidence="8 9">
    <name type="scientific">Xenopus laevis</name>
    <name type="common">African clawed frog</name>
    <dbReference type="NCBI Taxonomy" id="8355"/>
    <lineage>
        <taxon>Eukaryota</taxon>
        <taxon>Metazoa</taxon>
        <taxon>Chordata</taxon>
        <taxon>Craniata</taxon>
        <taxon>Vertebrata</taxon>
        <taxon>Euteleostomi</taxon>
        <taxon>Amphibia</taxon>
        <taxon>Batrachia</taxon>
        <taxon>Anura</taxon>
        <taxon>Pipoidea</taxon>
        <taxon>Pipidae</taxon>
        <taxon>Xenopodinae</taxon>
        <taxon>Xenopus</taxon>
        <taxon>Xenopus</taxon>
    </lineage>
</organism>
<feature type="domain" description="C2H2-type" evidence="7">
    <location>
        <begin position="328"/>
        <end position="355"/>
    </location>
</feature>
<keyword evidence="3 5" id="KW-0863">Zinc-finger</keyword>
<dbReference type="InterPro" id="IPR036236">
    <property type="entry name" value="Znf_C2H2_sf"/>
</dbReference>
<feature type="domain" description="C2H2-type" evidence="7">
    <location>
        <begin position="356"/>
        <end position="378"/>
    </location>
</feature>
<keyword evidence="2" id="KW-0677">Repeat</keyword>
<evidence type="ECO:0000313" key="9">
    <source>
        <dbReference type="Proteomes" id="UP000694892"/>
    </source>
</evidence>
<evidence type="ECO:0000256" key="4">
    <source>
        <dbReference type="ARBA" id="ARBA00022833"/>
    </source>
</evidence>
<evidence type="ECO:0000256" key="2">
    <source>
        <dbReference type="ARBA" id="ARBA00022737"/>
    </source>
</evidence>
<dbReference type="GO" id="GO:0008270">
    <property type="term" value="F:zinc ion binding"/>
    <property type="evidence" value="ECO:0007669"/>
    <property type="project" value="UniProtKB-KW"/>
</dbReference>
<dbReference type="Pfam" id="PF00096">
    <property type="entry name" value="zf-C2H2"/>
    <property type="match status" value="3"/>
</dbReference>
<protein>
    <recommendedName>
        <fullName evidence="7">C2H2-type domain-containing protein</fullName>
    </recommendedName>
</protein>
<keyword evidence="1" id="KW-0479">Metal-binding</keyword>
<dbReference type="FunFam" id="3.30.160.60:FF:000202">
    <property type="entry name" value="Zinc finger protein 574"/>
    <property type="match status" value="1"/>
</dbReference>
<dbReference type="PANTHER" id="PTHR24381">
    <property type="entry name" value="ZINC FINGER PROTEIN"/>
    <property type="match status" value="1"/>
</dbReference>
<dbReference type="GO" id="GO:0005634">
    <property type="term" value="C:nucleus"/>
    <property type="evidence" value="ECO:0007669"/>
    <property type="project" value="TreeGrafter"/>
</dbReference>
<reference evidence="9" key="1">
    <citation type="journal article" date="2016" name="Nature">
        <title>Genome evolution in the allotetraploid frog Xenopus laevis.</title>
        <authorList>
            <person name="Session A.M."/>
            <person name="Uno Y."/>
            <person name="Kwon T."/>
            <person name="Chapman J.A."/>
            <person name="Toyoda A."/>
            <person name="Takahashi S."/>
            <person name="Fukui A."/>
            <person name="Hikosaka A."/>
            <person name="Suzuki A."/>
            <person name="Kondo M."/>
            <person name="van Heeringen S.J."/>
            <person name="Quigley I."/>
            <person name="Heinz S."/>
            <person name="Ogino H."/>
            <person name="Ochi H."/>
            <person name="Hellsten U."/>
            <person name="Lyons J.B."/>
            <person name="Simakov O."/>
            <person name="Putnam N."/>
            <person name="Stites J."/>
            <person name="Kuroki Y."/>
            <person name="Tanaka T."/>
            <person name="Michiue T."/>
            <person name="Watanabe M."/>
            <person name="Bogdanovic O."/>
            <person name="Lister R."/>
            <person name="Georgiou G."/>
            <person name="Paranjpe S.S."/>
            <person name="van Kruijsbergen I."/>
            <person name="Shu S."/>
            <person name="Carlson J."/>
            <person name="Kinoshita T."/>
            <person name="Ohta Y."/>
            <person name="Mawaribuchi S."/>
            <person name="Jenkins J."/>
            <person name="Grimwood J."/>
            <person name="Schmutz J."/>
            <person name="Mitros T."/>
            <person name="Mozaffari S.V."/>
            <person name="Suzuki Y."/>
            <person name="Haramoto Y."/>
            <person name="Yamamoto T.S."/>
            <person name="Takagi C."/>
            <person name="Heald R."/>
            <person name="Miller K."/>
            <person name="Haudenschild C."/>
            <person name="Kitzman J."/>
            <person name="Nakayama T."/>
            <person name="Izutsu Y."/>
            <person name="Robert J."/>
            <person name="Fortriede J."/>
            <person name="Burns K."/>
            <person name="Lotay V."/>
            <person name="Karimi K."/>
            <person name="Yasuoka Y."/>
            <person name="Dichmann D.S."/>
            <person name="Flajnik M.F."/>
            <person name="Houston D.W."/>
            <person name="Shendure J."/>
            <person name="DuPasquier L."/>
            <person name="Vize P.D."/>
            <person name="Zorn A.M."/>
            <person name="Ito M."/>
            <person name="Marcotte E.M."/>
            <person name="Wallingford J.B."/>
            <person name="Ito Y."/>
            <person name="Asashima M."/>
            <person name="Ueno N."/>
            <person name="Matsuda Y."/>
            <person name="Veenstra G.J."/>
            <person name="Fujiyama A."/>
            <person name="Harland R.M."/>
            <person name="Taira M."/>
            <person name="Rokhsar D.S."/>
        </authorList>
    </citation>
    <scope>NUCLEOTIDE SEQUENCE [LARGE SCALE GENOMIC DNA]</scope>
    <source>
        <strain evidence="9">J</strain>
    </source>
</reference>
<accession>A0A974CM67</accession>
<feature type="domain" description="C2H2-type" evidence="7">
    <location>
        <begin position="383"/>
        <end position="409"/>
    </location>
</feature>
<evidence type="ECO:0000256" key="1">
    <source>
        <dbReference type="ARBA" id="ARBA00022723"/>
    </source>
</evidence>
<evidence type="ECO:0000256" key="5">
    <source>
        <dbReference type="PROSITE-ProRule" id="PRU00042"/>
    </source>
</evidence>
<dbReference type="PROSITE" id="PS50157">
    <property type="entry name" value="ZINC_FINGER_C2H2_2"/>
    <property type="match status" value="5"/>
</dbReference>
<dbReference type="GO" id="GO:0000981">
    <property type="term" value="F:DNA-binding transcription factor activity, RNA polymerase II-specific"/>
    <property type="evidence" value="ECO:0007669"/>
    <property type="project" value="TreeGrafter"/>
</dbReference>